<dbReference type="Proteomes" id="UP000023152">
    <property type="component" value="Unassembled WGS sequence"/>
</dbReference>
<keyword evidence="1" id="KW-1133">Transmembrane helix</keyword>
<feature type="transmembrane region" description="Helical" evidence="1">
    <location>
        <begin position="276"/>
        <end position="301"/>
    </location>
</feature>
<comment type="caution">
    <text evidence="2">The sequence shown here is derived from an EMBL/GenBank/DDBJ whole genome shotgun (WGS) entry which is preliminary data.</text>
</comment>
<dbReference type="OrthoDB" id="420606at2759"/>
<dbReference type="PANTHER" id="PTHR13285:SF18">
    <property type="entry name" value="PROTEIN-CYSTEINE N-PALMITOYLTRANSFERASE RASP"/>
    <property type="match status" value="1"/>
</dbReference>
<evidence type="ECO:0000313" key="3">
    <source>
        <dbReference type="Proteomes" id="UP000023152"/>
    </source>
</evidence>
<proteinExistence type="predicted"/>
<evidence type="ECO:0000256" key="1">
    <source>
        <dbReference type="SAM" id="Phobius"/>
    </source>
</evidence>
<name>X6MHB7_RETFI</name>
<feature type="transmembrane region" description="Helical" evidence="1">
    <location>
        <begin position="17"/>
        <end position="35"/>
    </location>
</feature>
<sequence>MQSGKSVPRHFGFLSPLQRWIVGGLTLWVMVYGNIQTRAFSEKILDNGVQGRALILEHGWISNRHIDLSDIQYRNFRASLGTQVVLAIVYLVLSKTVQFFVQRNCCTSSSFTTTTTTITTAASTSNDTAPTSPRFLHEFYPKNERHWPLLWFYAITGVCIATAIHGTSILFMLILLVVNYYIGVLIGHWKGRGGGGGGGEAMKRDPLGNDKNKNESKEDELLGSMTILTWLYNVAVIAFLYGLCSPDMFTFAYWLGPKYHWIDECIPGHLNWISSLLVFIFFFFFFIFFTYFILFLCSTLIS</sequence>
<keyword evidence="3" id="KW-1185">Reference proteome</keyword>
<keyword evidence="1" id="KW-0812">Transmembrane</keyword>
<feature type="transmembrane region" description="Helical" evidence="1">
    <location>
        <begin position="150"/>
        <end position="182"/>
    </location>
</feature>
<accession>X6MHB7</accession>
<gene>
    <name evidence="2" type="ORF">RFI_24553</name>
</gene>
<dbReference type="GO" id="GO:0016746">
    <property type="term" value="F:acyltransferase activity"/>
    <property type="evidence" value="ECO:0007669"/>
    <property type="project" value="TreeGrafter"/>
</dbReference>
<dbReference type="PANTHER" id="PTHR13285">
    <property type="entry name" value="ACYLTRANSFERASE"/>
    <property type="match status" value="1"/>
</dbReference>
<dbReference type="EMBL" id="ASPP01021046">
    <property type="protein sequence ID" value="ETO12822.1"/>
    <property type="molecule type" value="Genomic_DNA"/>
</dbReference>
<protein>
    <submittedName>
        <fullName evidence="2">Uncharacterized protein</fullName>
    </submittedName>
</protein>
<organism evidence="2 3">
    <name type="scientific">Reticulomyxa filosa</name>
    <dbReference type="NCBI Taxonomy" id="46433"/>
    <lineage>
        <taxon>Eukaryota</taxon>
        <taxon>Sar</taxon>
        <taxon>Rhizaria</taxon>
        <taxon>Retaria</taxon>
        <taxon>Foraminifera</taxon>
        <taxon>Monothalamids</taxon>
        <taxon>Reticulomyxidae</taxon>
        <taxon>Reticulomyxa</taxon>
    </lineage>
</organism>
<evidence type="ECO:0000313" key="2">
    <source>
        <dbReference type="EMBL" id="ETO12822.1"/>
    </source>
</evidence>
<reference evidence="2 3" key="1">
    <citation type="journal article" date="2013" name="Curr. Biol.">
        <title>The Genome of the Foraminiferan Reticulomyxa filosa.</title>
        <authorList>
            <person name="Glockner G."/>
            <person name="Hulsmann N."/>
            <person name="Schleicher M."/>
            <person name="Noegel A.A."/>
            <person name="Eichinger L."/>
            <person name="Gallinger C."/>
            <person name="Pawlowski J."/>
            <person name="Sierra R."/>
            <person name="Euteneuer U."/>
            <person name="Pillet L."/>
            <person name="Moustafa A."/>
            <person name="Platzer M."/>
            <person name="Groth M."/>
            <person name="Szafranski K."/>
            <person name="Schliwa M."/>
        </authorList>
    </citation>
    <scope>NUCLEOTIDE SEQUENCE [LARGE SCALE GENOMIC DNA]</scope>
</reference>
<feature type="transmembrane region" description="Helical" evidence="1">
    <location>
        <begin position="76"/>
        <end position="93"/>
    </location>
</feature>
<keyword evidence="1" id="KW-0472">Membrane</keyword>
<dbReference type="AlphaFoldDB" id="X6MHB7"/>
<dbReference type="InterPro" id="IPR051085">
    <property type="entry name" value="MB_O-acyltransferase"/>
</dbReference>
<feature type="transmembrane region" description="Helical" evidence="1">
    <location>
        <begin position="221"/>
        <end position="243"/>
    </location>
</feature>
<dbReference type="GO" id="GO:0005783">
    <property type="term" value="C:endoplasmic reticulum"/>
    <property type="evidence" value="ECO:0007669"/>
    <property type="project" value="TreeGrafter"/>
</dbReference>